<protein>
    <submittedName>
        <fullName evidence="5">Phenylalanyl-tRNA synthetase domain protein (Bsu YtpR)</fullName>
    </submittedName>
</protein>
<proteinExistence type="predicted"/>
<dbReference type="InterPro" id="IPR027855">
    <property type="entry name" value="DUF4479"/>
</dbReference>
<sequence length="211" mass="23105">MIASYNPTQMGDVLIIVLGEGSDPQSVSESDNVVQIKDKAGEVVGYNIFDASEVLDDLKSKDGQVELSTADVKKLNNKLNQAGFKEKLPLKSDPKFIVGYVEKMEDHPKSDHLHVTQTRVQNDKVLQLVSGSPNMQQGIKVVVAEVGAMMPNGQIIWPGELRGVKSDGMICSGRELRIPNAPDRPGALILPDSYQVGEPFDFEKAKNLFNE</sequence>
<dbReference type="Gene3D" id="3.30.1940.10">
    <property type="entry name" value="YtpR-like"/>
    <property type="match status" value="1"/>
</dbReference>
<dbReference type="GO" id="GO:0000049">
    <property type="term" value="F:tRNA binding"/>
    <property type="evidence" value="ECO:0007669"/>
    <property type="project" value="UniProtKB-UniRule"/>
</dbReference>
<keyword evidence="2 3" id="KW-0694">RNA-binding</keyword>
<gene>
    <name evidence="5" type="ORF">LfDm3_0500</name>
</gene>
<dbReference type="Proteomes" id="UP000031397">
    <property type="component" value="Unassembled WGS sequence"/>
</dbReference>
<dbReference type="InterPro" id="IPR002547">
    <property type="entry name" value="tRNA-bd_dom"/>
</dbReference>
<keyword evidence="6" id="KW-1185">Reference proteome</keyword>
<dbReference type="AlphaFoldDB" id="A0A0C1LYX8"/>
<dbReference type="Pfam" id="PF14794">
    <property type="entry name" value="DUF4479"/>
    <property type="match status" value="1"/>
</dbReference>
<keyword evidence="5" id="KW-0436">Ligase</keyword>
<dbReference type="Gene3D" id="2.40.50.140">
    <property type="entry name" value="Nucleic acid-binding proteins"/>
    <property type="match status" value="1"/>
</dbReference>
<evidence type="ECO:0000256" key="1">
    <source>
        <dbReference type="ARBA" id="ARBA00022555"/>
    </source>
</evidence>
<evidence type="ECO:0000313" key="5">
    <source>
        <dbReference type="EMBL" id="KID42095.1"/>
    </source>
</evidence>
<dbReference type="InterPro" id="IPR012340">
    <property type="entry name" value="NA-bd_OB-fold"/>
</dbReference>
<reference evidence="5 6" key="1">
    <citation type="submission" date="2014-06" db="EMBL/GenBank/DDBJ databases">
        <title>Functional and comparative genomic analyses of the Drosophila gut microbiota identify candidate symbiosis factors.</title>
        <authorList>
            <person name="Newell P.D."/>
            <person name="Chaston J.M."/>
            <person name="Douglas A.E."/>
        </authorList>
    </citation>
    <scope>NUCLEOTIDE SEQUENCE [LARGE SCALE GENOMIC DNA]</scope>
    <source>
        <strain evidence="5 6">DmCS_002</strain>
    </source>
</reference>
<dbReference type="PATRIC" id="fig|1614.7.peg.488"/>
<evidence type="ECO:0000256" key="2">
    <source>
        <dbReference type="ARBA" id="ARBA00022884"/>
    </source>
</evidence>
<keyword evidence="1 3" id="KW-0820">tRNA-binding</keyword>
<dbReference type="GO" id="GO:0004812">
    <property type="term" value="F:aminoacyl-tRNA ligase activity"/>
    <property type="evidence" value="ECO:0007669"/>
    <property type="project" value="UniProtKB-KW"/>
</dbReference>
<feature type="domain" description="TRNA-binding" evidence="4">
    <location>
        <begin position="90"/>
        <end position="201"/>
    </location>
</feature>
<dbReference type="InterPro" id="IPR037154">
    <property type="entry name" value="YtpR-like_sf"/>
</dbReference>
<dbReference type="CDD" id="cd02796">
    <property type="entry name" value="tRNA_bind_bactPheRS"/>
    <property type="match status" value="1"/>
</dbReference>
<name>A0A0C1LYX8_9LACO</name>
<dbReference type="NCBIfam" id="NF045760">
    <property type="entry name" value="YtpR"/>
    <property type="match status" value="1"/>
</dbReference>
<evidence type="ECO:0000256" key="3">
    <source>
        <dbReference type="PROSITE-ProRule" id="PRU00209"/>
    </source>
</evidence>
<evidence type="ECO:0000313" key="6">
    <source>
        <dbReference type="Proteomes" id="UP000031397"/>
    </source>
</evidence>
<dbReference type="SUPFAM" id="SSF50249">
    <property type="entry name" value="Nucleic acid-binding proteins"/>
    <property type="match status" value="1"/>
</dbReference>
<organism evidence="5 6">
    <name type="scientific">Fructilactobacillus fructivorans</name>
    <dbReference type="NCBI Taxonomy" id="1614"/>
    <lineage>
        <taxon>Bacteria</taxon>
        <taxon>Bacillati</taxon>
        <taxon>Bacillota</taxon>
        <taxon>Bacilli</taxon>
        <taxon>Lactobacillales</taxon>
        <taxon>Lactobacillaceae</taxon>
        <taxon>Fructilactobacillus</taxon>
    </lineage>
</organism>
<dbReference type="EMBL" id="JOJZ01000010">
    <property type="protein sequence ID" value="KID42095.1"/>
    <property type="molecule type" value="Genomic_DNA"/>
</dbReference>
<dbReference type="InterPro" id="IPR033714">
    <property type="entry name" value="tRNA_bind_bactPheRS"/>
</dbReference>
<keyword evidence="5" id="KW-0030">Aminoacyl-tRNA synthetase</keyword>
<dbReference type="Pfam" id="PF01588">
    <property type="entry name" value="tRNA_bind"/>
    <property type="match status" value="1"/>
</dbReference>
<comment type="caution">
    <text evidence="5">The sequence shown here is derived from an EMBL/GenBank/DDBJ whole genome shotgun (WGS) entry which is preliminary data.</text>
</comment>
<evidence type="ECO:0000259" key="4">
    <source>
        <dbReference type="PROSITE" id="PS50886"/>
    </source>
</evidence>
<dbReference type="PROSITE" id="PS50886">
    <property type="entry name" value="TRBD"/>
    <property type="match status" value="1"/>
</dbReference>
<accession>A0A0C1LYX8</accession>